<feature type="non-terminal residue" evidence="1">
    <location>
        <position position="1"/>
    </location>
</feature>
<protein>
    <submittedName>
        <fullName evidence="1">Uncharacterized protein</fullName>
    </submittedName>
</protein>
<dbReference type="AlphaFoldDB" id="G0U8K6"/>
<evidence type="ECO:0000313" key="1">
    <source>
        <dbReference type="EMBL" id="CCC53932.1"/>
    </source>
</evidence>
<sequence length="169" mass="18532">GKRHATAEANRLVGSWCQTSTTLRPLVPASCLISKKAEYGCGGATEKTLPRVLRADAQSQHLTSFSLFFIFFDVENGRQPDLSRCGSLSICCFKRGKVAVASVALAPRPGDVVRCVVEGVGIAVTLRNNCLIRRRYNRSLLFTLFSLPPFIYCLMSPQQAPVIRGVEIK</sequence>
<proteinExistence type="predicted"/>
<dbReference type="EMBL" id="HE573027">
    <property type="protein sequence ID" value="CCC53932.1"/>
    <property type="molecule type" value="Genomic_DNA"/>
</dbReference>
<reference evidence="1" key="1">
    <citation type="journal article" date="2012" name="Proc. Natl. Acad. Sci. U.S.A.">
        <title>Antigenic diversity is generated by distinct evolutionary mechanisms in African trypanosome species.</title>
        <authorList>
            <person name="Jackson A.P."/>
            <person name="Berry A."/>
            <person name="Aslett M."/>
            <person name="Allison H.C."/>
            <person name="Burton P."/>
            <person name="Vavrova-Anderson J."/>
            <person name="Brown R."/>
            <person name="Browne H."/>
            <person name="Corton N."/>
            <person name="Hauser H."/>
            <person name="Gamble J."/>
            <person name="Gilderthorp R."/>
            <person name="Marcello L."/>
            <person name="McQuillan J."/>
            <person name="Otto T.D."/>
            <person name="Quail M.A."/>
            <person name="Sanders M.J."/>
            <person name="van Tonder A."/>
            <person name="Ginger M.L."/>
            <person name="Field M.C."/>
            <person name="Barry J.D."/>
            <person name="Hertz-Fowler C."/>
            <person name="Berriman M."/>
        </authorList>
    </citation>
    <scope>NUCLEOTIDE SEQUENCE</scope>
    <source>
        <strain evidence="1">Y486</strain>
    </source>
</reference>
<organism evidence="1">
    <name type="scientific">Trypanosoma vivax (strain Y486)</name>
    <dbReference type="NCBI Taxonomy" id="1055687"/>
    <lineage>
        <taxon>Eukaryota</taxon>
        <taxon>Discoba</taxon>
        <taxon>Euglenozoa</taxon>
        <taxon>Kinetoplastea</taxon>
        <taxon>Metakinetoplastina</taxon>
        <taxon>Trypanosomatida</taxon>
        <taxon>Trypanosomatidae</taxon>
        <taxon>Trypanosoma</taxon>
        <taxon>Duttonella</taxon>
    </lineage>
</organism>
<gene>
    <name evidence="1" type="ORF">TVY486_1114160</name>
</gene>
<dbReference type="VEuPathDB" id="TriTrypDB:TvY486_1114160"/>
<name>G0U8K6_TRYVY</name>
<accession>G0U8K6</accession>